<dbReference type="CDD" id="cd00088">
    <property type="entry name" value="HPT"/>
    <property type="match status" value="1"/>
</dbReference>
<dbReference type="NCBIfam" id="TIGR00229">
    <property type="entry name" value="sensory_box"/>
    <property type="match status" value="5"/>
</dbReference>
<feature type="domain" description="Response regulatory" evidence="26">
    <location>
        <begin position="1294"/>
        <end position="1410"/>
    </location>
</feature>
<feature type="domain" description="PAC" evidence="28">
    <location>
        <begin position="948"/>
        <end position="1001"/>
    </location>
</feature>
<dbReference type="InterPro" id="IPR003661">
    <property type="entry name" value="HisK_dim/P_dom"/>
</dbReference>
<dbReference type="Pfam" id="PF02518">
    <property type="entry name" value="HATPase_c"/>
    <property type="match status" value="1"/>
</dbReference>
<feature type="coiled-coil region" evidence="22">
    <location>
        <begin position="989"/>
        <end position="1030"/>
    </location>
</feature>
<comment type="subunit">
    <text evidence="17">At low DSF concentrations, interacts with RpfF.</text>
</comment>
<feature type="chain" id="PRO_5026892141" description="Sensory/regulatory protein RpfC" evidence="24">
    <location>
        <begin position="39"/>
        <end position="1558"/>
    </location>
</feature>
<evidence type="ECO:0000256" key="23">
    <source>
        <dbReference type="SAM" id="Phobius"/>
    </source>
</evidence>
<dbReference type="InterPro" id="IPR011006">
    <property type="entry name" value="CheY-like_superfamily"/>
</dbReference>
<dbReference type="InterPro" id="IPR035965">
    <property type="entry name" value="PAS-like_dom_sf"/>
</dbReference>
<dbReference type="InterPro" id="IPR000014">
    <property type="entry name" value="PAS"/>
</dbReference>
<evidence type="ECO:0000256" key="15">
    <source>
        <dbReference type="ARBA" id="ARBA00023136"/>
    </source>
</evidence>
<evidence type="ECO:0000259" key="25">
    <source>
        <dbReference type="PROSITE" id="PS50109"/>
    </source>
</evidence>
<keyword evidence="10" id="KW-0418">Kinase</keyword>
<evidence type="ECO:0000256" key="20">
    <source>
        <dbReference type="PROSITE-ProRule" id="PRU00110"/>
    </source>
</evidence>
<evidence type="ECO:0000259" key="26">
    <source>
        <dbReference type="PROSITE" id="PS50110"/>
    </source>
</evidence>
<feature type="modified residue" description="4-aspartylphosphate" evidence="21">
    <location>
        <position position="1343"/>
    </location>
</feature>
<dbReference type="InterPro" id="IPR005467">
    <property type="entry name" value="His_kinase_dom"/>
</dbReference>
<dbReference type="Pfam" id="PF08447">
    <property type="entry name" value="PAS_3"/>
    <property type="match status" value="1"/>
</dbReference>
<feature type="domain" description="PAS" evidence="27">
    <location>
        <begin position="619"/>
        <end position="673"/>
    </location>
</feature>
<evidence type="ECO:0000256" key="21">
    <source>
        <dbReference type="PROSITE-ProRule" id="PRU00169"/>
    </source>
</evidence>
<evidence type="ECO:0000259" key="28">
    <source>
        <dbReference type="PROSITE" id="PS50113"/>
    </source>
</evidence>
<keyword evidence="9" id="KW-0547">Nucleotide-binding</keyword>
<evidence type="ECO:0000256" key="18">
    <source>
        <dbReference type="ARBA" id="ARBA00068150"/>
    </source>
</evidence>
<dbReference type="InterPro" id="IPR001610">
    <property type="entry name" value="PAC"/>
</dbReference>
<keyword evidence="13" id="KW-0902">Two-component regulatory system</keyword>
<reference evidence="30 31" key="1">
    <citation type="submission" date="2019-12" db="EMBL/GenBank/DDBJ databases">
        <title>Novel species isolated from a subtropical stream in China.</title>
        <authorList>
            <person name="Lu H."/>
        </authorList>
    </citation>
    <scope>NUCLEOTIDE SEQUENCE [LARGE SCALE GENOMIC DNA]</scope>
    <source>
        <strain evidence="30 31">DS3</strain>
    </source>
</reference>
<feature type="domain" description="PAC" evidence="28">
    <location>
        <begin position="692"/>
        <end position="744"/>
    </location>
</feature>
<dbReference type="Gene3D" id="3.40.190.10">
    <property type="entry name" value="Periplasmic binding protein-like II"/>
    <property type="match status" value="2"/>
</dbReference>
<evidence type="ECO:0000256" key="8">
    <source>
        <dbReference type="ARBA" id="ARBA00022729"/>
    </source>
</evidence>
<dbReference type="GO" id="GO:0000155">
    <property type="term" value="F:phosphorelay sensor kinase activity"/>
    <property type="evidence" value="ECO:0007669"/>
    <property type="project" value="InterPro"/>
</dbReference>
<evidence type="ECO:0000256" key="16">
    <source>
        <dbReference type="ARBA" id="ARBA00058004"/>
    </source>
</evidence>
<keyword evidence="7 23" id="KW-0812">Transmembrane</keyword>
<feature type="modified residue" description="Phosphohistidine" evidence="20">
    <location>
        <position position="1496"/>
    </location>
</feature>
<dbReference type="Pfam" id="PF08448">
    <property type="entry name" value="PAS_4"/>
    <property type="match status" value="2"/>
</dbReference>
<dbReference type="Gene3D" id="1.20.120.160">
    <property type="entry name" value="HPT domain"/>
    <property type="match status" value="1"/>
</dbReference>
<dbReference type="EMBL" id="WWCJ01000001">
    <property type="protein sequence ID" value="MYN00799.1"/>
    <property type="molecule type" value="Genomic_DNA"/>
</dbReference>
<dbReference type="PROSITE" id="PS50112">
    <property type="entry name" value="PAS"/>
    <property type="match status" value="3"/>
</dbReference>
<dbReference type="InterPro" id="IPR000700">
    <property type="entry name" value="PAS-assoc_C"/>
</dbReference>
<dbReference type="Pfam" id="PF13426">
    <property type="entry name" value="PAS_9"/>
    <property type="match status" value="1"/>
</dbReference>
<sequence>MPPPSLTAASPARPRRRARRALAAVLAGALLAAGAAHADEAVTIQLKWRHQFAFAGYYAAQAKGYYREAGLDVTLREAGPGQDPVQYVLDGGAQYGISNSSLLLRRGAGAPVVVLATIFQHSPLALAVRLDEDGQRRPWRGSRIALGTESEELRILLQRSGVPLDQVTLVPGQNNLDELIAGRLDAIATYASSGPFAMARSNLRFELLSPRSVGIDFYGDNLFTTEAELRAHPERARALRAATLKGWHYALQHPQEVVDLIRARYPERKSREALQFEAQHLLPLLEQHLIELGYSNPQRWKAIADTYIAAGMLPPGFRLDGFIYQDTARLPGWLLALGVALALLAGAALWRLVRVSRALKGAEGRLDDAERIASFALEGAGEGYWDWQPQVPSLHLSQRYGEILGYPAGTLRLSTLEQWLALVHPDDRARVTGEIAALDDPAAGRAPFTMEFRMQCRDGNWTWVLARGMVLARDSAGRPLRMSGTLGDISDRTAAELARLAAMLAALPGALLVADRSGRVRQANAAGDAVFAAAAGQLAGASMEQLIPDVMRDTPGRPRELFARPQMPGRVLTARRLDGSHFPAMVHLAPIQLAGQGLVVLSLRDMTQRQRAEEALQASSERYRLIVQTAAEGIWMCDAADLTSFVNPTMAFMLGYEVEHMLGRPMADFMDPDCAALRQRLAAGDVHGGRPEPAEGRFYRQDGSSLWALLATSQVNADNGSYAGTLTMVTDITDRRLAELALRHSNQRLASVFNAVTNGLVVFDAAGNIVECNAAASRMLGRAAARGAGQWDGVHEDGRRFDAPEHPVALALAGGQPVRDVVMGVAAPAGAAEERCWLSVNVEPLRDEFGPGSMVVASLTDITYRKKSEDALRQGEQRLQEIIQMMPIGLFIKDKDSRLILMNRACEQQFGYTFDELNNGDYTVFHAPEEAAAFRAKDLEAFAGRTLIDFEETIWNPAQGAPRQLRTFKKPVYDAHGAPAYLICMAIDISDSKAAERALRELNEHLEERVAQRTAQLEEARQQAVEASAAKGQFLAKMSHEIRTPMNGVIGMAYLALKTELEPRQRDYLEKIRFAGEHLLRIIDDILDISKIEAGKLEIDEVDFSLDHVIQTLTTVVAPKAASRGLRLNFELDPALPPVLRGDPLRLGQVLINYVNNAIKFSEQGSIDVSVRQLLADDTACLLRFDVRDHGIGLTEEEQGKLFQAFQQADTAITREYGGTGLGLAICKQLAQLMGGEVGVHSVPGQGSTFWFTARLGQSARRVPELINEVNAAAAALLDSARSAAAMQALKDARILLVEDNTFNQQIALEMLEEAGSSVCLANNGAEALDLLHQADFDCVLMDVQMPLMDGLEATRRIRADPALAATRVLAMTATATKDDRERCRQAGMDDFIAKPIQPALMYQTIASWLPERSADAAAPDPARAARPSGRAAFRPTLAGDPAIIDLSVLAQLLGYHPHKIRKFAFKFLQTTEAGLNEMEAALAGAELQKARELGHRIKSSARAVGALGMAELCQQLEQLAEDSGAAARARSLLDQLWTLLHQVSEHIMTNTTFADDD</sequence>
<dbReference type="PROSITE" id="PS50110">
    <property type="entry name" value="RESPONSE_REGULATORY"/>
    <property type="match status" value="1"/>
</dbReference>
<dbReference type="RefSeq" id="WP_161023805.1">
    <property type="nucleotide sequence ID" value="NZ_WWCJ01000001.1"/>
</dbReference>
<keyword evidence="8 24" id="KW-0732">Signal</keyword>
<dbReference type="Pfam" id="PF09084">
    <property type="entry name" value="NMT1"/>
    <property type="match status" value="1"/>
</dbReference>
<evidence type="ECO:0000256" key="12">
    <source>
        <dbReference type="ARBA" id="ARBA00022989"/>
    </source>
</evidence>
<dbReference type="Gene3D" id="3.40.50.2300">
    <property type="match status" value="1"/>
</dbReference>
<dbReference type="InterPro" id="IPR036641">
    <property type="entry name" value="HPT_dom_sf"/>
</dbReference>
<accession>A0A6N9HBF3</accession>
<name>A0A6N9HBF3_9BURK</name>
<evidence type="ECO:0000256" key="19">
    <source>
        <dbReference type="ARBA" id="ARBA00070152"/>
    </source>
</evidence>
<dbReference type="InterPro" id="IPR003594">
    <property type="entry name" value="HATPase_dom"/>
</dbReference>
<dbReference type="CDD" id="cd17546">
    <property type="entry name" value="REC_hyHK_CKI1_RcsC-like"/>
    <property type="match status" value="1"/>
</dbReference>
<dbReference type="GO" id="GO:0005524">
    <property type="term" value="F:ATP binding"/>
    <property type="evidence" value="ECO:0007669"/>
    <property type="project" value="UniProtKB-KW"/>
</dbReference>
<dbReference type="GO" id="GO:0005886">
    <property type="term" value="C:plasma membrane"/>
    <property type="evidence" value="ECO:0007669"/>
    <property type="project" value="UniProtKB-SubCell"/>
</dbReference>
<keyword evidence="6" id="KW-0808">Transferase</keyword>
<dbReference type="Pfam" id="PF01627">
    <property type="entry name" value="Hpt"/>
    <property type="match status" value="1"/>
</dbReference>
<dbReference type="Pfam" id="PF00512">
    <property type="entry name" value="HisKA"/>
    <property type="match status" value="1"/>
</dbReference>
<keyword evidence="31" id="KW-1185">Reference proteome</keyword>
<keyword evidence="4" id="KW-1003">Cell membrane</keyword>
<evidence type="ECO:0000313" key="31">
    <source>
        <dbReference type="Proteomes" id="UP000448575"/>
    </source>
</evidence>
<comment type="caution">
    <text evidence="30">The sequence shown here is derived from an EMBL/GenBank/DDBJ whole genome shotgun (WGS) entry which is preliminary data.</text>
</comment>
<dbReference type="FunFam" id="1.10.287.130:FF:000002">
    <property type="entry name" value="Two-component osmosensing histidine kinase"/>
    <property type="match status" value="1"/>
</dbReference>
<feature type="signal peptide" evidence="24">
    <location>
        <begin position="1"/>
        <end position="38"/>
    </location>
</feature>
<dbReference type="PRINTS" id="PR00344">
    <property type="entry name" value="BCTRLSENSOR"/>
</dbReference>
<dbReference type="InterPro" id="IPR008207">
    <property type="entry name" value="Sig_transdc_His_kin_Hpt_dom"/>
</dbReference>
<evidence type="ECO:0000256" key="24">
    <source>
        <dbReference type="SAM" id="SignalP"/>
    </source>
</evidence>
<dbReference type="Pfam" id="PF00072">
    <property type="entry name" value="Response_reg"/>
    <property type="match status" value="1"/>
</dbReference>
<dbReference type="SMART" id="SM00086">
    <property type="entry name" value="PAC"/>
    <property type="match status" value="5"/>
</dbReference>
<keyword evidence="5 21" id="KW-0597">Phosphoprotein</keyword>
<evidence type="ECO:0000256" key="7">
    <source>
        <dbReference type="ARBA" id="ARBA00022692"/>
    </source>
</evidence>
<evidence type="ECO:0000256" key="3">
    <source>
        <dbReference type="ARBA" id="ARBA00012438"/>
    </source>
</evidence>
<dbReference type="InterPro" id="IPR036097">
    <property type="entry name" value="HisK_dim/P_sf"/>
</dbReference>
<protein>
    <recommendedName>
        <fullName evidence="18">Sensory/regulatory protein RpfC</fullName>
        <ecNumber evidence="3">2.7.13.3</ecNumber>
    </recommendedName>
    <alternativeName>
        <fullName evidence="19">Virulence sensor protein BvgS</fullName>
    </alternativeName>
</protein>
<evidence type="ECO:0000256" key="10">
    <source>
        <dbReference type="ARBA" id="ARBA00022777"/>
    </source>
</evidence>
<dbReference type="SMART" id="SM00387">
    <property type="entry name" value="HATPase_c"/>
    <property type="match status" value="1"/>
</dbReference>
<feature type="domain" description="PAS" evidence="27">
    <location>
        <begin position="875"/>
        <end position="917"/>
    </location>
</feature>
<evidence type="ECO:0000256" key="22">
    <source>
        <dbReference type="SAM" id="Coils"/>
    </source>
</evidence>
<feature type="domain" description="PAC" evidence="28">
    <location>
        <begin position="448"/>
        <end position="501"/>
    </location>
</feature>
<dbReference type="SUPFAM" id="SSF47226">
    <property type="entry name" value="Histidine-containing phosphotransfer domain, HPT domain"/>
    <property type="match status" value="1"/>
</dbReference>
<evidence type="ECO:0000259" key="27">
    <source>
        <dbReference type="PROSITE" id="PS50112"/>
    </source>
</evidence>
<dbReference type="PROSITE" id="PS50109">
    <property type="entry name" value="HIS_KIN"/>
    <property type="match status" value="1"/>
</dbReference>
<keyword evidence="14" id="KW-0843">Virulence</keyword>
<proteinExistence type="predicted"/>
<dbReference type="Pfam" id="PF13188">
    <property type="entry name" value="PAS_8"/>
    <property type="match status" value="1"/>
</dbReference>
<feature type="transmembrane region" description="Helical" evidence="23">
    <location>
        <begin position="330"/>
        <end position="350"/>
    </location>
</feature>
<evidence type="ECO:0000256" key="5">
    <source>
        <dbReference type="ARBA" id="ARBA00022553"/>
    </source>
</evidence>
<keyword evidence="22" id="KW-0175">Coiled coil</keyword>
<keyword evidence="15 23" id="KW-0472">Membrane</keyword>
<feature type="domain" description="PAC" evidence="28">
    <location>
        <begin position="819"/>
        <end position="874"/>
    </location>
</feature>
<comment type="subcellular location">
    <subcellularLocation>
        <location evidence="2">Cell membrane</location>
        <topology evidence="2">Multi-pass membrane protein</topology>
    </subcellularLocation>
</comment>
<dbReference type="PROSITE" id="PS50113">
    <property type="entry name" value="PAC"/>
    <property type="match status" value="4"/>
</dbReference>
<dbReference type="SMART" id="SM00073">
    <property type="entry name" value="HPT"/>
    <property type="match status" value="1"/>
</dbReference>
<dbReference type="CDD" id="cd00130">
    <property type="entry name" value="PAS"/>
    <property type="match status" value="4"/>
</dbReference>
<keyword evidence="11" id="KW-0067">ATP-binding</keyword>
<evidence type="ECO:0000256" key="9">
    <source>
        <dbReference type="ARBA" id="ARBA00022741"/>
    </source>
</evidence>
<dbReference type="InterPro" id="IPR015168">
    <property type="entry name" value="SsuA/THI5"/>
</dbReference>
<dbReference type="SUPFAM" id="SSF53850">
    <property type="entry name" value="Periplasmic binding protein-like II"/>
    <property type="match status" value="1"/>
</dbReference>
<dbReference type="InterPro" id="IPR004358">
    <property type="entry name" value="Sig_transdc_His_kin-like_C"/>
</dbReference>
<dbReference type="SUPFAM" id="SSF55785">
    <property type="entry name" value="PYP-like sensor domain (PAS domain)"/>
    <property type="match status" value="5"/>
</dbReference>
<evidence type="ECO:0000256" key="6">
    <source>
        <dbReference type="ARBA" id="ARBA00022679"/>
    </source>
</evidence>
<dbReference type="SMART" id="SM00091">
    <property type="entry name" value="PAS"/>
    <property type="match status" value="5"/>
</dbReference>
<dbReference type="PROSITE" id="PS50894">
    <property type="entry name" value="HPT"/>
    <property type="match status" value="1"/>
</dbReference>
<dbReference type="Gene3D" id="3.30.565.10">
    <property type="entry name" value="Histidine kinase-like ATPase, C-terminal domain"/>
    <property type="match status" value="1"/>
</dbReference>
<dbReference type="SUPFAM" id="SSF47384">
    <property type="entry name" value="Homodimeric domain of signal transducing histidine kinase"/>
    <property type="match status" value="1"/>
</dbReference>
<organism evidence="30 31">
    <name type="scientific">Pseudoduganella guangdongensis</name>
    <dbReference type="NCBI Taxonomy" id="2692179"/>
    <lineage>
        <taxon>Bacteria</taxon>
        <taxon>Pseudomonadati</taxon>
        <taxon>Pseudomonadota</taxon>
        <taxon>Betaproteobacteria</taxon>
        <taxon>Burkholderiales</taxon>
        <taxon>Oxalobacteraceae</taxon>
        <taxon>Telluria group</taxon>
        <taxon>Pseudoduganella</taxon>
    </lineage>
</organism>
<gene>
    <name evidence="30" type="ORF">GTP41_01670</name>
</gene>
<evidence type="ECO:0000256" key="2">
    <source>
        <dbReference type="ARBA" id="ARBA00004651"/>
    </source>
</evidence>
<evidence type="ECO:0000256" key="1">
    <source>
        <dbReference type="ARBA" id="ARBA00000085"/>
    </source>
</evidence>
<dbReference type="EC" id="2.7.13.3" evidence="3"/>
<feature type="domain" description="HPt" evidence="29">
    <location>
        <begin position="1457"/>
        <end position="1551"/>
    </location>
</feature>
<dbReference type="PANTHER" id="PTHR45339">
    <property type="entry name" value="HYBRID SIGNAL TRANSDUCTION HISTIDINE KINASE J"/>
    <property type="match status" value="1"/>
</dbReference>
<dbReference type="SUPFAM" id="SSF55874">
    <property type="entry name" value="ATPase domain of HSP90 chaperone/DNA topoisomerase II/histidine kinase"/>
    <property type="match status" value="1"/>
</dbReference>
<dbReference type="Proteomes" id="UP000448575">
    <property type="component" value="Unassembled WGS sequence"/>
</dbReference>
<evidence type="ECO:0000259" key="29">
    <source>
        <dbReference type="PROSITE" id="PS50894"/>
    </source>
</evidence>
<dbReference type="InterPro" id="IPR013655">
    <property type="entry name" value="PAS_fold_3"/>
</dbReference>
<dbReference type="InterPro" id="IPR001789">
    <property type="entry name" value="Sig_transdc_resp-reg_receiver"/>
</dbReference>
<evidence type="ECO:0000256" key="11">
    <source>
        <dbReference type="ARBA" id="ARBA00022840"/>
    </source>
</evidence>
<dbReference type="SMART" id="SM00388">
    <property type="entry name" value="HisKA"/>
    <property type="match status" value="1"/>
</dbReference>
<keyword evidence="12 23" id="KW-1133">Transmembrane helix</keyword>
<dbReference type="Gene3D" id="1.10.287.130">
    <property type="match status" value="1"/>
</dbReference>
<feature type="domain" description="PAS" evidence="27">
    <location>
        <begin position="745"/>
        <end position="781"/>
    </location>
</feature>
<evidence type="ECO:0000256" key="17">
    <source>
        <dbReference type="ARBA" id="ARBA00064003"/>
    </source>
</evidence>
<evidence type="ECO:0000256" key="13">
    <source>
        <dbReference type="ARBA" id="ARBA00023012"/>
    </source>
</evidence>
<dbReference type="Gene3D" id="3.30.450.20">
    <property type="entry name" value="PAS domain"/>
    <property type="match status" value="5"/>
</dbReference>
<dbReference type="SMART" id="SM00448">
    <property type="entry name" value="REC"/>
    <property type="match status" value="1"/>
</dbReference>
<dbReference type="InterPro" id="IPR036890">
    <property type="entry name" value="HATPase_C_sf"/>
</dbReference>
<dbReference type="InterPro" id="IPR013656">
    <property type="entry name" value="PAS_4"/>
</dbReference>
<evidence type="ECO:0000313" key="30">
    <source>
        <dbReference type="EMBL" id="MYN00799.1"/>
    </source>
</evidence>
<evidence type="ECO:0000256" key="4">
    <source>
        <dbReference type="ARBA" id="ARBA00022475"/>
    </source>
</evidence>
<comment type="function">
    <text evidence="16">Member of the two-component regulatory system BvgS/BvgA. Phosphorylates BvgA via a four-step phosphorelay in response to environmental signals.</text>
</comment>
<dbReference type="SUPFAM" id="SSF52172">
    <property type="entry name" value="CheY-like"/>
    <property type="match status" value="1"/>
</dbReference>
<dbReference type="PANTHER" id="PTHR45339:SF1">
    <property type="entry name" value="HYBRID SIGNAL TRANSDUCTION HISTIDINE KINASE J"/>
    <property type="match status" value="1"/>
</dbReference>
<dbReference type="FunFam" id="3.30.565.10:FF:000010">
    <property type="entry name" value="Sensor histidine kinase RcsC"/>
    <property type="match status" value="1"/>
</dbReference>
<comment type="catalytic activity">
    <reaction evidence="1">
        <text>ATP + protein L-histidine = ADP + protein N-phospho-L-histidine.</text>
        <dbReference type="EC" id="2.7.13.3"/>
    </reaction>
</comment>
<dbReference type="CDD" id="cd00082">
    <property type="entry name" value="HisKA"/>
    <property type="match status" value="1"/>
</dbReference>
<evidence type="ECO:0000256" key="14">
    <source>
        <dbReference type="ARBA" id="ARBA00023026"/>
    </source>
</evidence>
<feature type="domain" description="Histidine kinase" evidence="25">
    <location>
        <begin position="1037"/>
        <end position="1258"/>
    </location>
</feature>
<dbReference type="CDD" id="cd16922">
    <property type="entry name" value="HATPase_EvgS-ArcB-TorS-like"/>
    <property type="match status" value="1"/>
</dbReference>